<comment type="caution">
    <text evidence="1">The sequence shown here is derived from an EMBL/GenBank/DDBJ whole genome shotgun (WGS) entry which is preliminary data.</text>
</comment>
<accession>A0A645IW04</accession>
<name>A0A645IW04_9ZZZZ</name>
<dbReference type="InterPro" id="IPR005064">
    <property type="entry name" value="BUG"/>
</dbReference>
<evidence type="ECO:0000313" key="1">
    <source>
        <dbReference type="EMBL" id="MPN55042.1"/>
    </source>
</evidence>
<gene>
    <name evidence="1" type="ORF">SDC9_202721</name>
</gene>
<sequence length="102" mass="11026">MTTSQPQRALPDVPPLATAPGMQGFDLSYWTAVYAPKDTPESIIQVLNQQLRNFTQSRQVIDKFAGLGFSIEGSSAKELGQVTLAEIGKWQTLITSAGITAE</sequence>
<organism evidence="1">
    <name type="scientific">bioreactor metagenome</name>
    <dbReference type="NCBI Taxonomy" id="1076179"/>
    <lineage>
        <taxon>unclassified sequences</taxon>
        <taxon>metagenomes</taxon>
        <taxon>ecological metagenomes</taxon>
    </lineage>
</organism>
<dbReference type="EMBL" id="VSSQ01123848">
    <property type="protein sequence ID" value="MPN55042.1"/>
    <property type="molecule type" value="Genomic_DNA"/>
</dbReference>
<proteinExistence type="predicted"/>
<dbReference type="PANTHER" id="PTHR42928:SF5">
    <property type="entry name" value="BLR1237 PROTEIN"/>
    <property type="match status" value="1"/>
</dbReference>
<dbReference type="AlphaFoldDB" id="A0A645IW04"/>
<protein>
    <recommendedName>
        <fullName evidence="2">Tripartite tricarboxylate transporter family receptor</fullName>
    </recommendedName>
</protein>
<dbReference type="Gene3D" id="3.40.190.150">
    <property type="entry name" value="Bordetella uptake gene, domain 1"/>
    <property type="match status" value="1"/>
</dbReference>
<dbReference type="Pfam" id="PF03401">
    <property type="entry name" value="TctC"/>
    <property type="match status" value="1"/>
</dbReference>
<evidence type="ECO:0008006" key="2">
    <source>
        <dbReference type="Google" id="ProtNLM"/>
    </source>
</evidence>
<dbReference type="PANTHER" id="PTHR42928">
    <property type="entry name" value="TRICARBOXYLATE-BINDING PROTEIN"/>
    <property type="match status" value="1"/>
</dbReference>
<dbReference type="InterPro" id="IPR042100">
    <property type="entry name" value="Bug_dom1"/>
</dbReference>
<reference evidence="1" key="1">
    <citation type="submission" date="2019-08" db="EMBL/GenBank/DDBJ databases">
        <authorList>
            <person name="Kucharzyk K."/>
            <person name="Murdoch R.W."/>
            <person name="Higgins S."/>
            <person name="Loffler F."/>
        </authorList>
    </citation>
    <scope>NUCLEOTIDE SEQUENCE</scope>
</reference>